<accession>A0ABQ2KTT4</accession>
<proteinExistence type="predicted"/>
<protein>
    <submittedName>
        <fullName evidence="2">Uncharacterized protein</fullName>
    </submittedName>
</protein>
<sequence length="83" mass="9732">MEDKAKELLEQKKEYDEEKSGQLKQFVENQVEGKSGNLLEDAETMEDQRLEHQNRTIDQQNRMKSQEHRGSNHTAMPTTDRKG</sequence>
<dbReference type="RefSeq" id="WP_018975485.1">
    <property type="nucleotide sequence ID" value="NZ_BMLN01000001.1"/>
</dbReference>
<reference evidence="3" key="1">
    <citation type="journal article" date="2019" name="Int. J. Syst. Evol. Microbiol.">
        <title>The Global Catalogue of Microorganisms (GCM) 10K type strain sequencing project: providing services to taxonomists for standard genome sequencing and annotation.</title>
        <authorList>
            <consortium name="The Broad Institute Genomics Platform"/>
            <consortium name="The Broad Institute Genome Sequencing Center for Infectious Disease"/>
            <person name="Wu L."/>
            <person name="Ma J."/>
        </authorList>
    </citation>
    <scope>NUCLEOTIDE SEQUENCE [LARGE SCALE GENOMIC DNA]</scope>
    <source>
        <strain evidence="3">CGMCC 1.6964</strain>
    </source>
</reference>
<evidence type="ECO:0000313" key="2">
    <source>
        <dbReference type="EMBL" id="GGN92701.1"/>
    </source>
</evidence>
<evidence type="ECO:0000256" key="1">
    <source>
        <dbReference type="SAM" id="MobiDB-lite"/>
    </source>
</evidence>
<organism evidence="2 3">
    <name type="scientific">Saccharibacillus kuerlensis</name>
    <dbReference type="NCBI Taxonomy" id="459527"/>
    <lineage>
        <taxon>Bacteria</taxon>
        <taxon>Bacillati</taxon>
        <taxon>Bacillota</taxon>
        <taxon>Bacilli</taxon>
        <taxon>Bacillales</taxon>
        <taxon>Paenibacillaceae</taxon>
        <taxon>Saccharibacillus</taxon>
    </lineage>
</organism>
<comment type="caution">
    <text evidence="2">The sequence shown here is derived from an EMBL/GenBank/DDBJ whole genome shotgun (WGS) entry which is preliminary data.</text>
</comment>
<evidence type="ECO:0000313" key="3">
    <source>
        <dbReference type="Proteomes" id="UP000606653"/>
    </source>
</evidence>
<feature type="compositionally biased region" description="Basic and acidic residues" evidence="1">
    <location>
        <begin position="46"/>
        <end position="55"/>
    </location>
</feature>
<feature type="region of interest" description="Disordered" evidence="1">
    <location>
        <begin position="1"/>
        <end position="83"/>
    </location>
</feature>
<name>A0ABQ2KTT4_9BACL</name>
<dbReference type="Proteomes" id="UP000606653">
    <property type="component" value="Unassembled WGS sequence"/>
</dbReference>
<keyword evidence="3" id="KW-1185">Reference proteome</keyword>
<gene>
    <name evidence="2" type="ORF">GCM10010969_05500</name>
</gene>
<feature type="compositionally biased region" description="Basic and acidic residues" evidence="1">
    <location>
        <begin position="1"/>
        <end position="21"/>
    </location>
</feature>
<dbReference type="EMBL" id="BMLN01000001">
    <property type="protein sequence ID" value="GGN92701.1"/>
    <property type="molecule type" value="Genomic_DNA"/>
</dbReference>